<dbReference type="AlphaFoldDB" id="A0AAW5BCD1"/>
<keyword evidence="1" id="KW-0472">Membrane</keyword>
<name>A0AAW5BCD1_9BACI</name>
<dbReference type="Proteomes" id="UP001199631">
    <property type="component" value="Unassembled WGS sequence"/>
</dbReference>
<protein>
    <submittedName>
        <fullName evidence="3">DUF4179 domain-containing protein</fullName>
    </submittedName>
</protein>
<feature type="transmembrane region" description="Helical" evidence="1">
    <location>
        <begin position="59"/>
        <end position="82"/>
    </location>
</feature>
<reference evidence="3 4" key="1">
    <citation type="journal article" date="2022" name="Evol. Bioinform. Online">
        <title>Draft Genome Sequence of Oceanobacillus jordanicus Strain GSFE11, a Halotolerant Plant Growth-Promoting Bacterial Endophyte Isolated From the Jordan Valley.</title>
        <authorList>
            <person name="Alhindi T."/>
            <person name="Albdaiwi R."/>
        </authorList>
    </citation>
    <scope>NUCLEOTIDE SEQUENCE [LARGE SCALE GENOMIC DNA]</scope>
    <source>
        <strain evidence="3 4">GSFE11</strain>
    </source>
</reference>
<evidence type="ECO:0000256" key="1">
    <source>
        <dbReference type="SAM" id="Phobius"/>
    </source>
</evidence>
<feature type="domain" description="DUF4179" evidence="2">
    <location>
        <begin position="53"/>
        <end position="143"/>
    </location>
</feature>
<evidence type="ECO:0000313" key="3">
    <source>
        <dbReference type="EMBL" id="MCG3420768.1"/>
    </source>
</evidence>
<accession>A0AAW5BCD1</accession>
<dbReference type="InterPro" id="IPR025436">
    <property type="entry name" value="DUF4179"/>
</dbReference>
<comment type="caution">
    <text evidence="3">The sequence shown here is derived from an EMBL/GenBank/DDBJ whole genome shotgun (WGS) entry which is preliminary data.</text>
</comment>
<dbReference type="Pfam" id="PF13786">
    <property type="entry name" value="DUF4179"/>
    <property type="match status" value="1"/>
</dbReference>
<evidence type="ECO:0000313" key="4">
    <source>
        <dbReference type="Proteomes" id="UP001199631"/>
    </source>
</evidence>
<evidence type="ECO:0000259" key="2">
    <source>
        <dbReference type="Pfam" id="PF13786"/>
    </source>
</evidence>
<keyword evidence="1" id="KW-1133">Transmembrane helix</keyword>
<organism evidence="3 4">
    <name type="scientific">Oceanobacillus jordanicus</name>
    <dbReference type="NCBI Taxonomy" id="2867266"/>
    <lineage>
        <taxon>Bacteria</taxon>
        <taxon>Bacillati</taxon>
        <taxon>Bacillota</taxon>
        <taxon>Bacilli</taxon>
        <taxon>Bacillales</taxon>
        <taxon>Bacillaceae</taxon>
        <taxon>Oceanobacillus</taxon>
    </lineage>
</organism>
<dbReference type="RefSeq" id="WP_238021100.1">
    <property type="nucleotide sequence ID" value="NZ_JAIFZM010000018.1"/>
</dbReference>
<dbReference type="EMBL" id="JAIFZM010000018">
    <property type="protein sequence ID" value="MCG3420768.1"/>
    <property type="molecule type" value="Genomic_DNA"/>
</dbReference>
<keyword evidence="4" id="KW-1185">Reference proteome</keyword>
<sequence length="377" mass="42882">MSNKVKRELEKIEIPEELHNRAKLGVMQAKKESEKKNQIADNQIPTSPLNKKVAYYKRILIVAAICLTIVSTLTFTPALAAIQEVYNKIFTSEHIDDTGVRMAVISGKGQALDQTFYDKKYDITVHFDRVLTDDKETKLLLTYQSEETNLENHYIDLFEGVSSINLIVESGQKVPLDNVGWGSSYYDSKENKITEALSFASIKEYADQEIRLEIENLTIWNDSGMESLQTTWPLEFKLKPSAVSDRETVEVNKEFTFKGETYNIKQVEFSDLETRVVVTGSDTKLLTDESGMQYRVMSKLEHQFLNARKNSKEYGYSVDDEKSGVFLQSANEKIDPIFSKGEVEGAEDEYVMTFAPVEDRQGSILKVGEEIKIPLTK</sequence>
<keyword evidence="1" id="KW-0812">Transmembrane</keyword>
<gene>
    <name evidence="3" type="ORF">K3T81_16610</name>
</gene>
<proteinExistence type="predicted"/>